<feature type="transmembrane region" description="Helical" evidence="1">
    <location>
        <begin position="321"/>
        <end position="338"/>
    </location>
</feature>
<accession>A0A371J0F1</accession>
<dbReference type="RefSeq" id="WP_094367151.1">
    <property type="nucleotide sequence ID" value="NZ_NOJY02000031.1"/>
</dbReference>
<proteinExistence type="predicted"/>
<protein>
    <submittedName>
        <fullName evidence="2">Uncharacterized protein</fullName>
    </submittedName>
</protein>
<name>A0A371J0F1_9FIRM</name>
<feature type="transmembrane region" description="Helical" evidence="1">
    <location>
        <begin position="197"/>
        <end position="214"/>
    </location>
</feature>
<dbReference type="Proteomes" id="UP000215694">
    <property type="component" value="Unassembled WGS sequence"/>
</dbReference>
<keyword evidence="3" id="KW-1185">Reference proteome</keyword>
<organism evidence="2 3">
    <name type="scientific">Romboutsia weinsteinii</name>
    <dbReference type="NCBI Taxonomy" id="2020949"/>
    <lineage>
        <taxon>Bacteria</taxon>
        <taxon>Bacillati</taxon>
        <taxon>Bacillota</taxon>
        <taxon>Clostridia</taxon>
        <taxon>Peptostreptococcales</taxon>
        <taxon>Peptostreptococcaceae</taxon>
        <taxon>Romboutsia</taxon>
    </lineage>
</organism>
<keyword evidence="1" id="KW-0812">Transmembrane</keyword>
<keyword evidence="1" id="KW-0472">Membrane</keyword>
<dbReference type="AlphaFoldDB" id="A0A371J0F1"/>
<sequence length="401" mass="46304">MKELVKFEFRKIWTQLTIISVISLVVVSTALNFLAYYSNHGGINSDGEIITGFKAFRIVKNEAKDTRGVMDQGYLDNLVKKFNSSKEKLEHEDKLGNYLTKYDASNHIANFANYGKDNFNIYMNLDFDFLKSEKDFYNQYKRSAIDAIQFDLQKNWFKYTDNQMNKITEKINKIDTPFKVDYYEGISYLIWQYTEQIYFVIAVVGFALSSLFSKDSNNGIDELTLSSKFGRKKNMNARIIAGNIFAVVVYIIFVGILFIEHGAIGSLQGWNQSIQNVWHTCLYNISLGTGLLIMIGKGLLSTLLVANLVMYISIKVRYSKLATLLSLSSIWLLIRLTYTDNPLQLQLNPMYYSRVSLGYEVFYFIGDLMIPYTLAFLVLGCVYMIIVRVLTVRQYKRYKLN</sequence>
<dbReference type="OrthoDB" id="2016608at2"/>
<comment type="caution">
    <text evidence="2">The sequence shown here is derived from an EMBL/GenBank/DDBJ whole genome shotgun (WGS) entry which is preliminary data.</text>
</comment>
<gene>
    <name evidence="2" type="ORF">CHL78_014375</name>
</gene>
<feature type="transmembrane region" description="Helical" evidence="1">
    <location>
        <begin position="285"/>
        <end position="309"/>
    </location>
</feature>
<feature type="transmembrane region" description="Helical" evidence="1">
    <location>
        <begin position="12"/>
        <end position="37"/>
    </location>
</feature>
<feature type="transmembrane region" description="Helical" evidence="1">
    <location>
        <begin position="369"/>
        <end position="390"/>
    </location>
</feature>
<evidence type="ECO:0000313" key="3">
    <source>
        <dbReference type="Proteomes" id="UP000215694"/>
    </source>
</evidence>
<keyword evidence="1" id="KW-1133">Transmembrane helix</keyword>
<dbReference type="EMBL" id="NOJY02000031">
    <property type="protein sequence ID" value="RDY26282.1"/>
    <property type="molecule type" value="Genomic_DNA"/>
</dbReference>
<reference evidence="2 3" key="1">
    <citation type="journal article" date="2017" name="Genome Announc.">
        <title>Draft Genome Sequence of Romboutsia weinsteinii sp. nov. Strain CCRI-19649(T) Isolated from Surface Water.</title>
        <authorList>
            <person name="Maheux A.F."/>
            <person name="Boudreau D.K."/>
            <person name="Berube E."/>
            <person name="Boissinot M."/>
            <person name="Cantin P."/>
            <person name="Raymond F."/>
            <person name="Corbeil J."/>
            <person name="Omar R.F."/>
            <person name="Bergeron M.G."/>
        </authorList>
    </citation>
    <scope>NUCLEOTIDE SEQUENCE [LARGE SCALE GENOMIC DNA]</scope>
    <source>
        <strain evidence="2 3">CCRI-19649</strain>
    </source>
</reference>
<feature type="transmembrane region" description="Helical" evidence="1">
    <location>
        <begin position="235"/>
        <end position="259"/>
    </location>
</feature>
<evidence type="ECO:0000256" key="1">
    <source>
        <dbReference type="SAM" id="Phobius"/>
    </source>
</evidence>
<evidence type="ECO:0000313" key="2">
    <source>
        <dbReference type="EMBL" id="RDY26282.1"/>
    </source>
</evidence>